<feature type="transmembrane region" description="Helical" evidence="1">
    <location>
        <begin position="40"/>
        <end position="60"/>
    </location>
</feature>
<dbReference type="EMBL" id="SMCS01000006">
    <property type="protein sequence ID" value="TCV92846.1"/>
    <property type="molecule type" value="Genomic_DNA"/>
</dbReference>
<keyword evidence="1" id="KW-0812">Transmembrane</keyword>
<dbReference type="AlphaFoldDB" id="A0A4R3YKQ7"/>
<reference evidence="2 3" key="1">
    <citation type="submission" date="2019-03" db="EMBL/GenBank/DDBJ databases">
        <title>Above-ground endophytic microbial communities from plants in different locations in the United States.</title>
        <authorList>
            <person name="Frank C."/>
        </authorList>
    </citation>
    <scope>NUCLEOTIDE SEQUENCE [LARGE SCALE GENOMIC DNA]</scope>
    <source>
        <strain evidence="2 3">LP_13_YM</strain>
    </source>
</reference>
<name>A0A4R3YKQ7_9GAMM</name>
<dbReference type="RefSeq" id="WP_132145593.1">
    <property type="nucleotide sequence ID" value="NZ_SMCS01000006.1"/>
</dbReference>
<keyword evidence="1" id="KW-1133">Transmembrane helix</keyword>
<protein>
    <submittedName>
        <fullName evidence="2">Uncharacterized protein</fullName>
    </submittedName>
</protein>
<keyword evidence="3" id="KW-1185">Reference proteome</keyword>
<proteinExistence type="predicted"/>
<feature type="transmembrane region" description="Helical" evidence="1">
    <location>
        <begin position="12"/>
        <end position="34"/>
    </location>
</feature>
<dbReference type="Proteomes" id="UP000295645">
    <property type="component" value="Unassembled WGS sequence"/>
</dbReference>
<comment type="caution">
    <text evidence="2">The sequence shown here is derived from an EMBL/GenBank/DDBJ whole genome shotgun (WGS) entry which is preliminary data.</text>
</comment>
<accession>A0A4R3YKQ7</accession>
<gene>
    <name evidence="2" type="ORF">EC912_106185</name>
</gene>
<sequence length="64" mass="7028">MIDRHESLSPRRVRALIALGWLAAGTTLLALTPLPMHSESLGWTPAFWLVLAPASLLVALRRRG</sequence>
<evidence type="ECO:0000313" key="3">
    <source>
        <dbReference type="Proteomes" id="UP000295645"/>
    </source>
</evidence>
<organism evidence="2 3">
    <name type="scientific">Luteibacter rhizovicinus</name>
    <dbReference type="NCBI Taxonomy" id="242606"/>
    <lineage>
        <taxon>Bacteria</taxon>
        <taxon>Pseudomonadati</taxon>
        <taxon>Pseudomonadota</taxon>
        <taxon>Gammaproteobacteria</taxon>
        <taxon>Lysobacterales</taxon>
        <taxon>Rhodanobacteraceae</taxon>
        <taxon>Luteibacter</taxon>
    </lineage>
</organism>
<evidence type="ECO:0000256" key="1">
    <source>
        <dbReference type="SAM" id="Phobius"/>
    </source>
</evidence>
<keyword evidence="1" id="KW-0472">Membrane</keyword>
<evidence type="ECO:0000313" key="2">
    <source>
        <dbReference type="EMBL" id="TCV92846.1"/>
    </source>
</evidence>